<dbReference type="GO" id="GO:0004826">
    <property type="term" value="F:phenylalanine-tRNA ligase activity"/>
    <property type="evidence" value="ECO:0007669"/>
    <property type="project" value="InterPro"/>
</dbReference>
<name>A0A8T5GDE8_9ARCH</name>
<comment type="caution">
    <text evidence="2">The sequence shown here is derived from an EMBL/GenBank/DDBJ whole genome shotgun (WGS) entry which is preliminary data.</text>
</comment>
<dbReference type="PANTHER" id="PTHR39209:SF2">
    <property type="entry name" value="CYTOPLASMIC PROTEIN"/>
    <property type="match status" value="1"/>
</dbReference>
<dbReference type="GO" id="GO:0003723">
    <property type="term" value="F:RNA binding"/>
    <property type="evidence" value="ECO:0007669"/>
    <property type="project" value="InterPro"/>
</dbReference>
<evidence type="ECO:0000313" key="3">
    <source>
        <dbReference type="Proteomes" id="UP000722459"/>
    </source>
</evidence>
<dbReference type="EMBL" id="JABJNZ010000003">
    <property type="protein sequence ID" value="MBT4869952.1"/>
    <property type="molecule type" value="Genomic_DNA"/>
</dbReference>
<dbReference type="Proteomes" id="UP000722459">
    <property type="component" value="Unassembled WGS sequence"/>
</dbReference>
<reference evidence="2" key="1">
    <citation type="journal article" date="2021" name="ISME J.">
        <title>Mercury methylation by metabolically versatile and cosmopolitan marine bacteria.</title>
        <authorList>
            <person name="Lin H."/>
            <person name="Ascher D.B."/>
            <person name="Myung Y."/>
            <person name="Lamborg C.H."/>
            <person name="Hallam S.J."/>
            <person name="Gionfriddo C.M."/>
            <person name="Holt K.E."/>
            <person name="Moreau J.W."/>
        </authorList>
    </citation>
    <scope>NUCLEOTIDE SEQUENCE</scope>
    <source>
        <strain evidence="2">SI075_bin30</strain>
    </source>
</reference>
<dbReference type="AlphaFoldDB" id="A0A8T5GDE8"/>
<protein>
    <recommendedName>
        <fullName evidence="1">B3/B4 tRNA-binding domain-containing protein</fullName>
    </recommendedName>
</protein>
<accession>A0A8T5GDE8</accession>
<dbReference type="InterPro" id="IPR005146">
    <property type="entry name" value="B3/B4_tRNA-bd"/>
</dbReference>
<dbReference type="SUPFAM" id="SSF56037">
    <property type="entry name" value="PheT/TilS domain"/>
    <property type="match status" value="1"/>
</dbReference>
<feature type="domain" description="B3/B4 tRNA-binding" evidence="1">
    <location>
        <begin position="62"/>
        <end position="212"/>
    </location>
</feature>
<dbReference type="PANTHER" id="PTHR39209">
    <property type="match status" value="1"/>
</dbReference>
<gene>
    <name evidence="2" type="ORF">HON47_00050</name>
</gene>
<sequence length="229" mass="25691">MNFKISSEMFEKFPDLQIGLVVVKGINNEGESKEVLELIHNKELEIKANFDKSKLSEEEKISVWRKAYSSFGAKPKKYKCSVENLYRMILDDISLKSINKIVDIYNFVSIKHCVPVGGDDIDKVSGDITLGIASGSEKFVELGSDEVKSPKEGEVIYSDDQEVLCRRWNWRECNKSKMTPETKNVALVIEGLGVDVSEIAEELKELVLKYCGGEATISILDKDNSEVGL</sequence>
<organism evidence="2 3">
    <name type="scientific">Candidatus Iainarchaeum sp</name>
    <dbReference type="NCBI Taxonomy" id="3101447"/>
    <lineage>
        <taxon>Archaea</taxon>
        <taxon>Candidatus Iainarchaeota</taxon>
        <taxon>Candidatus Iainarchaeia</taxon>
        <taxon>Candidatus Iainarchaeales</taxon>
        <taxon>Candidatus Iainarchaeaceae</taxon>
        <taxon>Candidatus Iainarchaeum</taxon>
    </lineage>
</organism>
<dbReference type="Pfam" id="PF03483">
    <property type="entry name" value="B3_4"/>
    <property type="match status" value="1"/>
</dbReference>
<proteinExistence type="predicted"/>
<evidence type="ECO:0000259" key="1">
    <source>
        <dbReference type="SMART" id="SM00873"/>
    </source>
</evidence>
<dbReference type="Gene3D" id="3.50.40.10">
    <property type="entry name" value="Phenylalanyl-trna Synthetase, Chain B, domain 3"/>
    <property type="match status" value="1"/>
</dbReference>
<dbReference type="SMART" id="SM00873">
    <property type="entry name" value="B3_4"/>
    <property type="match status" value="1"/>
</dbReference>
<dbReference type="InterPro" id="IPR020825">
    <property type="entry name" value="Phe-tRNA_synthase-like_B3/B4"/>
</dbReference>
<evidence type="ECO:0000313" key="2">
    <source>
        <dbReference type="EMBL" id="MBT4869952.1"/>
    </source>
</evidence>